<dbReference type="PANTHER" id="PTHR44591">
    <property type="entry name" value="STRESS RESPONSE REGULATOR PROTEIN 1"/>
    <property type="match status" value="1"/>
</dbReference>
<dbReference type="EMBL" id="VRTY01000008">
    <property type="protein sequence ID" value="TXK51540.1"/>
    <property type="molecule type" value="Genomic_DNA"/>
</dbReference>
<dbReference type="InterPro" id="IPR001789">
    <property type="entry name" value="Sig_transdc_resp-reg_receiver"/>
</dbReference>
<evidence type="ECO:0000259" key="3">
    <source>
        <dbReference type="PROSITE" id="PS50110"/>
    </source>
</evidence>
<accession>A0A5C8KE03</accession>
<name>A0A5C8KE03_9BACT</name>
<protein>
    <submittedName>
        <fullName evidence="4">Response regulator</fullName>
    </submittedName>
</protein>
<evidence type="ECO:0000313" key="5">
    <source>
        <dbReference type="Proteomes" id="UP000321926"/>
    </source>
</evidence>
<dbReference type="PROSITE" id="PS50110">
    <property type="entry name" value="RESPONSE_REGULATORY"/>
    <property type="match status" value="1"/>
</dbReference>
<dbReference type="SUPFAM" id="SSF52172">
    <property type="entry name" value="CheY-like"/>
    <property type="match status" value="1"/>
</dbReference>
<feature type="modified residue" description="4-aspartylphosphate" evidence="2">
    <location>
        <position position="57"/>
    </location>
</feature>
<comment type="caution">
    <text evidence="4">The sequence shown here is derived from an EMBL/GenBank/DDBJ whole genome shotgun (WGS) entry which is preliminary data.</text>
</comment>
<dbReference type="OrthoDB" id="9789181at2"/>
<organism evidence="4 5">
    <name type="scientific">Pontibacter qinzhouensis</name>
    <dbReference type="NCBI Taxonomy" id="2603253"/>
    <lineage>
        <taxon>Bacteria</taxon>
        <taxon>Pseudomonadati</taxon>
        <taxon>Bacteroidota</taxon>
        <taxon>Cytophagia</taxon>
        <taxon>Cytophagales</taxon>
        <taxon>Hymenobacteraceae</taxon>
        <taxon>Pontibacter</taxon>
    </lineage>
</organism>
<dbReference type="InterPro" id="IPR050595">
    <property type="entry name" value="Bact_response_regulator"/>
</dbReference>
<evidence type="ECO:0000256" key="1">
    <source>
        <dbReference type="ARBA" id="ARBA00022553"/>
    </source>
</evidence>
<dbReference type="PANTHER" id="PTHR44591:SF3">
    <property type="entry name" value="RESPONSE REGULATORY DOMAIN-CONTAINING PROTEIN"/>
    <property type="match status" value="1"/>
</dbReference>
<dbReference type="InterPro" id="IPR011006">
    <property type="entry name" value="CheY-like_superfamily"/>
</dbReference>
<keyword evidence="1 2" id="KW-0597">Phosphoprotein</keyword>
<reference evidence="4 5" key="1">
    <citation type="submission" date="2019-08" db="EMBL/GenBank/DDBJ databases">
        <authorList>
            <person name="Shi S."/>
        </authorList>
    </citation>
    <scope>NUCLEOTIDE SEQUENCE [LARGE SCALE GENOMIC DNA]</scope>
    <source>
        <strain evidence="4 5">GY10130</strain>
    </source>
</reference>
<dbReference type="GO" id="GO:0000160">
    <property type="term" value="P:phosphorelay signal transduction system"/>
    <property type="evidence" value="ECO:0007669"/>
    <property type="project" value="InterPro"/>
</dbReference>
<dbReference type="SMART" id="SM00448">
    <property type="entry name" value="REC"/>
    <property type="match status" value="1"/>
</dbReference>
<sequence length="125" mass="14278">MKENEKLKVLIVDNEPGILMPLEFLMRKSGYEVYIACNGTEAMESIDKELPQVVVLDLMMPDVDGYEVCRYLRRKKEMGQAKVIIISAKTKEEDMQKAYAAGADMYLPKPFSTRQLVEKVKELVA</sequence>
<keyword evidence="5" id="KW-1185">Reference proteome</keyword>
<proteinExistence type="predicted"/>
<dbReference type="Gene3D" id="3.40.50.2300">
    <property type="match status" value="1"/>
</dbReference>
<evidence type="ECO:0000256" key="2">
    <source>
        <dbReference type="PROSITE-ProRule" id="PRU00169"/>
    </source>
</evidence>
<feature type="domain" description="Response regulatory" evidence="3">
    <location>
        <begin position="8"/>
        <end position="124"/>
    </location>
</feature>
<dbReference type="RefSeq" id="WP_147920315.1">
    <property type="nucleotide sequence ID" value="NZ_VRTY01000008.1"/>
</dbReference>
<dbReference type="Pfam" id="PF00072">
    <property type="entry name" value="Response_reg"/>
    <property type="match status" value="1"/>
</dbReference>
<evidence type="ECO:0000313" key="4">
    <source>
        <dbReference type="EMBL" id="TXK51540.1"/>
    </source>
</evidence>
<dbReference type="AlphaFoldDB" id="A0A5C8KE03"/>
<gene>
    <name evidence="4" type="ORF">FVR03_03150</name>
</gene>
<dbReference type="Proteomes" id="UP000321926">
    <property type="component" value="Unassembled WGS sequence"/>
</dbReference>
<dbReference type="CDD" id="cd17574">
    <property type="entry name" value="REC_OmpR"/>
    <property type="match status" value="1"/>
</dbReference>